<dbReference type="SUPFAM" id="SSF53335">
    <property type="entry name" value="S-adenosyl-L-methionine-dependent methyltransferases"/>
    <property type="match status" value="1"/>
</dbReference>
<dbReference type="EMBL" id="JARKIE010000109">
    <property type="protein sequence ID" value="KAJ7683343.1"/>
    <property type="molecule type" value="Genomic_DNA"/>
</dbReference>
<accession>A0AAD7D7M5</accession>
<evidence type="ECO:0000259" key="1">
    <source>
        <dbReference type="Pfam" id="PF13649"/>
    </source>
</evidence>
<protein>
    <submittedName>
        <fullName evidence="2">S-adenosyl-L-methionine-dependent methyltransferase</fullName>
    </submittedName>
</protein>
<dbReference type="GO" id="GO:0032259">
    <property type="term" value="P:methylation"/>
    <property type="evidence" value="ECO:0007669"/>
    <property type="project" value="UniProtKB-KW"/>
</dbReference>
<keyword evidence="3" id="KW-1185">Reference proteome</keyword>
<sequence>MSVPFQDDDCYVPIGVHPFYEVHGRMLNTLSLSYMLPADADEIRRYSLLHRIIQFIFDGRIYVGPVKETLQFGLYRHVLDLGTGQGSWAVDLCDEFRWVYVTGVDVVPIQFEEVPERCRFEIWDIDTPRMPYDDATFDLVHARFVHTGISDYPRFVSEVGRLLRDGGLVILIEPDLRQFPEIEYTFGSGPRGWFTLWETYRSCLVSLGIDVTVPYRLKTLLDETGLFESSEMYQGRIPIGFDRKDPRILTIGQLQWMAYELLLPALKPMFVQLGILEARADRIIRDAQTDLYHSKFDLSSHWYIAYARRRPR</sequence>
<feature type="domain" description="Methyltransferase" evidence="1">
    <location>
        <begin position="78"/>
        <end position="167"/>
    </location>
</feature>
<keyword evidence="2" id="KW-0808">Transferase</keyword>
<name>A0AAD7D7M5_MYCRO</name>
<organism evidence="2 3">
    <name type="scientific">Mycena rosella</name>
    <name type="common">Pink bonnet</name>
    <name type="synonym">Agaricus rosellus</name>
    <dbReference type="NCBI Taxonomy" id="1033263"/>
    <lineage>
        <taxon>Eukaryota</taxon>
        <taxon>Fungi</taxon>
        <taxon>Dikarya</taxon>
        <taxon>Basidiomycota</taxon>
        <taxon>Agaricomycotina</taxon>
        <taxon>Agaricomycetes</taxon>
        <taxon>Agaricomycetidae</taxon>
        <taxon>Agaricales</taxon>
        <taxon>Marasmiineae</taxon>
        <taxon>Mycenaceae</taxon>
        <taxon>Mycena</taxon>
    </lineage>
</organism>
<evidence type="ECO:0000313" key="3">
    <source>
        <dbReference type="Proteomes" id="UP001221757"/>
    </source>
</evidence>
<comment type="caution">
    <text evidence="2">The sequence shown here is derived from an EMBL/GenBank/DDBJ whole genome shotgun (WGS) entry which is preliminary data.</text>
</comment>
<dbReference type="Gene3D" id="3.40.50.150">
    <property type="entry name" value="Vaccinia Virus protein VP39"/>
    <property type="match status" value="1"/>
</dbReference>
<proteinExistence type="predicted"/>
<dbReference type="PANTHER" id="PTHR43591">
    <property type="entry name" value="METHYLTRANSFERASE"/>
    <property type="match status" value="1"/>
</dbReference>
<reference evidence="2" key="1">
    <citation type="submission" date="2023-03" db="EMBL/GenBank/DDBJ databases">
        <title>Massive genome expansion in bonnet fungi (Mycena s.s.) driven by repeated elements and novel gene families across ecological guilds.</title>
        <authorList>
            <consortium name="Lawrence Berkeley National Laboratory"/>
            <person name="Harder C.B."/>
            <person name="Miyauchi S."/>
            <person name="Viragh M."/>
            <person name="Kuo A."/>
            <person name="Thoen E."/>
            <person name="Andreopoulos B."/>
            <person name="Lu D."/>
            <person name="Skrede I."/>
            <person name="Drula E."/>
            <person name="Henrissat B."/>
            <person name="Morin E."/>
            <person name="Kohler A."/>
            <person name="Barry K."/>
            <person name="LaButti K."/>
            <person name="Morin E."/>
            <person name="Salamov A."/>
            <person name="Lipzen A."/>
            <person name="Mereny Z."/>
            <person name="Hegedus B."/>
            <person name="Baldrian P."/>
            <person name="Stursova M."/>
            <person name="Weitz H."/>
            <person name="Taylor A."/>
            <person name="Grigoriev I.V."/>
            <person name="Nagy L.G."/>
            <person name="Martin F."/>
            <person name="Kauserud H."/>
        </authorList>
    </citation>
    <scope>NUCLEOTIDE SEQUENCE</scope>
    <source>
        <strain evidence="2">CBHHK067</strain>
    </source>
</reference>
<dbReference type="GO" id="GO:0008168">
    <property type="term" value="F:methyltransferase activity"/>
    <property type="evidence" value="ECO:0007669"/>
    <property type="project" value="UniProtKB-KW"/>
</dbReference>
<dbReference type="Proteomes" id="UP001221757">
    <property type="component" value="Unassembled WGS sequence"/>
</dbReference>
<dbReference type="InterPro" id="IPR029063">
    <property type="entry name" value="SAM-dependent_MTases_sf"/>
</dbReference>
<dbReference type="PANTHER" id="PTHR43591:SF24">
    <property type="entry name" value="2-METHOXY-6-POLYPRENYL-1,4-BENZOQUINOL METHYLASE, MITOCHONDRIAL"/>
    <property type="match status" value="1"/>
</dbReference>
<dbReference type="CDD" id="cd02440">
    <property type="entry name" value="AdoMet_MTases"/>
    <property type="match status" value="1"/>
</dbReference>
<dbReference type="InterPro" id="IPR041698">
    <property type="entry name" value="Methyltransf_25"/>
</dbReference>
<dbReference type="Pfam" id="PF13649">
    <property type="entry name" value="Methyltransf_25"/>
    <property type="match status" value="1"/>
</dbReference>
<dbReference type="AlphaFoldDB" id="A0AAD7D7M5"/>
<gene>
    <name evidence="2" type="ORF">B0H17DRAFT_942015</name>
</gene>
<evidence type="ECO:0000313" key="2">
    <source>
        <dbReference type="EMBL" id="KAJ7683343.1"/>
    </source>
</evidence>
<keyword evidence="2" id="KW-0489">Methyltransferase</keyword>